<dbReference type="OrthoDB" id="3236218at2"/>
<organism evidence="5 6">
    <name type="scientific">Luteimonas aestuarii</name>
    <dbReference type="NCBI Taxonomy" id="453837"/>
    <lineage>
        <taxon>Bacteria</taxon>
        <taxon>Pseudomonadati</taxon>
        <taxon>Pseudomonadota</taxon>
        <taxon>Gammaproteobacteria</taxon>
        <taxon>Lysobacterales</taxon>
        <taxon>Lysobacteraceae</taxon>
        <taxon>Luteimonas</taxon>
    </lineage>
</organism>
<feature type="chain" id="PRO_5020436757" evidence="3">
    <location>
        <begin position="25"/>
        <end position="923"/>
    </location>
</feature>
<sequence length="923" mass="100215">MTRPRASRSAIATLLMLLAGQATASLAPSPTLADCDMPGFARTLSESTQASPFPARAHWLDRRTIRWPGSPLGGHYRLHHAREGGIVAEPGKPVSGSDGAVEVFPFAAMLPGELEDRFAFVGKGMNLTAADSDTARIPELLRGQLLLVREDHDGNVLDATALQHAGVLDDLYAGAATETTLGVTVDGNGTRFDLWAPTARNVALCLHETADAPAASLQPMSRDDASGVWSHAARDDLSGHYYTYLVDVYVPGAGLVRNRVTDPYSIGLNANSRRSWVADLDAPALKPAGWDDSRAPVLAAQTDMVIYELHVRDFSIHDGTVPAADRGKYLGFTHPHSDGMRHLRALAEAGMTDVHLLPVFDIATIPEVGCITPEVPNAPPDSERQQAAVMAVAADDCFNWGYDPFHVDVPEGSYSSDANDAAVRIVEFRRMVMALHDAGLRVGMDVVYNHMSASGQHEKSVLDRIVPGYYQRLDADGRVTQSTCCENTATEHAMMAKLMIDSAVRWTRDYGIDSFRFDLMGHQPREAMERLQAAVDAVAGRRVNLIGEGWNFGEVADGARFVQASQLSLAGAGIGTFSDRARDALRGGGPADGGKALLSEQGWLNGLVYAPNAHADPERPRADLLHAADLARAGLAGTLRDFELEAGDGRRLRLDQLDYKGQPAGYANQPGEAVNYVENHDNQTLFDINVFKLPQGTSRKDRARVQVLGMANTAFSQGVAYFHAGIEALRSKSLDRNSYDSGDWFNRFDWTFQDNFFGSGLPPAQDNRDNWPLMRPLLADGSIKPHPEHIAFARDALYDLLRIRASTPLFRLHSADEVKRRLTFPNSGPEQNPVVLVGRLDGEGLDDAGFGEVLYFINASPDAQTLVLPELRGLAYTLHPVHRSTSAADVRPRGLARHAPETGTFVVPGRTALVYVRPADASP</sequence>
<evidence type="ECO:0000313" key="5">
    <source>
        <dbReference type="EMBL" id="TDK26250.1"/>
    </source>
</evidence>
<evidence type="ECO:0000256" key="1">
    <source>
        <dbReference type="ARBA" id="ARBA00008061"/>
    </source>
</evidence>
<comment type="similarity">
    <text evidence="1">Belongs to the glycosyl hydrolase 13 family.</text>
</comment>
<dbReference type="Proteomes" id="UP000294796">
    <property type="component" value="Unassembled WGS sequence"/>
</dbReference>
<dbReference type="SUPFAM" id="SSF51445">
    <property type="entry name" value="(Trans)glycosidases"/>
    <property type="match status" value="1"/>
</dbReference>
<comment type="caution">
    <text evidence="5">The sequence shown here is derived from an EMBL/GenBank/DDBJ whole genome shotgun (WGS) entry which is preliminary data.</text>
</comment>
<dbReference type="Gene3D" id="3.20.20.80">
    <property type="entry name" value="Glycosidases"/>
    <property type="match status" value="1"/>
</dbReference>
<dbReference type="Gene3D" id="2.60.40.1180">
    <property type="entry name" value="Golgi alpha-mannosidase II"/>
    <property type="match status" value="1"/>
</dbReference>
<dbReference type="EMBL" id="SMTF01000003">
    <property type="protein sequence ID" value="TDK26250.1"/>
    <property type="molecule type" value="Genomic_DNA"/>
</dbReference>
<dbReference type="Gene3D" id="2.60.40.1130">
    <property type="entry name" value="Rab geranylgeranyltransferase alpha-subunit, insert domain"/>
    <property type="match status" value="1"/>
</dbReference>
<name>A0A4R5TYG4_9GAMM</name>
<dbReference type="GO" id="GO:0005975">
    <property type="term" value="P:carbohydrate metabolic process"/>
    <property type="evidence" value="ECO:0007669"/>
    <property type="project" value="InterPro"/>
</dbReference>
<dbReference type="RefSeq" id="WP_133321283.1">
    <property type="nucleotide sequence ID" value="NZ_SMTF01000003.1"/>
</dbReference>
<dbReference type="InterPro" id="IPR013780">
    <property type="entry name" value="Glyco_hydro_b"/>
</dbReference>
<dbReference type="Pfam" id="PF17967">
    <property type="entry name" value="Pullulanase_N2"/>
    <property type="match status" value="1"/>
</dbReference>
<dbReference type="InterPro" id="IPR006047">
    <property type="entry name" value="GH13_cat_dom"/>
</dbReference>
<dbReference type="SUPFAM" id="SSF81296">
    <property type="entry name" value="E set domains"/>
    <property type="match status" value="2"/>
</dbReference>
<feature type="domain" description="Glycosyl hydrolase family 13 catalytic" evidence="4">
    <location>
        <begin position="396"/>
        <end position="765"/>
    </location>
</feature>
<accession>A0A4R5TYG4</accession>
<dbReference type="InterPro" id="IPR040671">
    <property type="entry name" value="Pullulanase_N2"/>
</dbReference>
<evidence type="ECO:0000313" key="6">
    <source>
        <dbReference type="Proteomes" id="UP000294796"/>
    </source>
</evidence>
<dbReference type="CDD" id="cd02860">
    <property type="entry name" value="E_set_Pullulanase"/>
    <property type="match status" value="1"/>
</dbReference>
<gene>
    <name evidence="5" type="ORF">E2F46_06540</name>
</gene>
<dbReference type="Gene3D" id="2.60.40.10">
    <property type="entry name" value="Immunoglobulins"/>
    <property type="match status" value="1"/>
</dbReference>
<dbReference type="PANTHER" id="PTHR43002">
    <property type="entry name" value="GLYCOGEN DEBRANCHING ENZYME"/>
    <property type="match status" value="1"/>
</dbReference>
<keyword evidence="6" id="KW-1185">Reference proteome</keyword>
<dbReference type="InterPro" id="IPR013783">
    <property type="entry name" value="Ig-like_fold"/>
</dbReference>
<dbReference type="InterPro" id="IPR024561">
    <property type="entry name" value="Pullul_strch_C"/>
</dbReference>
<dbReference type="InterPro" id="IPR017853">
    <property type="entry name" value="GH"/>
</dbReference>
<dbReference type="SMART" id="SM00642">
    <property type="entry name" value="Aamy"/>
    <property type="match status" value="1"/>
</dbReference>
<keyword evidence="2" id="KW-0378">Hydrolase</keyword>
<dbReference type="Pfam" id="PF02922">
    <property type="entry name" value="CBM_48"/>
    <property type="match status" value="1"/>
</dbReference>
<dbReference type="GO" id="GO:0004553">
    <property type="term" value="F:hydrolase activity, hydrolyzing O-glycosyl compounds"/>
    <property type="evidence" value="ECO:0007669"/>
    <property type="project" value="InterPro"/>
</dbReference>
<feature type="signal peptide" evidence="3">
    <location>
        <begin position="1"/>
        <end position="24"/>
    </location>
</feature>
<evidence type="ECO:0000259" key="4">
    <source>
        <dbReference type="SMART" id="SM00642"/>
    </source>
</evidence>
<dbReference type="Pfam" id="PF11852">
    <property type="entry name" value="Pullul_strch_C"/>
    <property type="match status" value="1"/>
</dbReference>
<dbReference type="InterPro" id="IPR004193">
    <property type="entry name" value="Glyco_hydro_13_N"/>
</dbReference>
<proteinExistence type="inferred from homology"/>
<dbReference type="InterPro" id="IPR014756">
    <property type="entry name" value="Ig_E-set"/>
</dbReference>
<evidence type="ECO:0000256" key="2">
    <source>
        <dbReference type="ARBA" id="ARBA00023295"/>
    </source>
</evidence>
<evidence type="ECO:0000256" key="3">
    <source>
        <dbReference type="SAM" id="SignalP"/>
    </source>
</evidence>
<dbReference type="CDD" id="cd11341">
    <property type="entry name" value="AmyAc_Pullulanase_LD-like"/>
    <property type="match status" value="1"/>
</dbReference>
<protein>
    <submittedName>
        <fullName evidence="5">DUF3372 domain-containing protein</fullName>
    </submittedName>
</protein>
<keyword evidence="2" id="KW-0326">Glycosidase</keyword>
<dbReference type="SUPFAM" id="SSF51011">
    <property type="entry name" value="Glycosyl hydrolase domain"/>
    <property type="match status" value="1"/>
</dbReference>
<keyword evidence="3" id="KW-0732">Signal</keyword>
<reference evidence="5 6" key="1">
    <citation type="submission" date="2019-03" db="EMBL/GenBank/DDBJ databases">
        <title>Luteimonas zhaokaii sp.nov., isolated from the rectal contents of Plateau pika in Yushu, Qinghai Province, China.</title>
        <authorList>
            <person name="Zhang G."/>
        </authorList>
    </citation>
    <scope>NUCLEOTIDE SEQUENCE [LARGE SCALE GENOMIC DNA]</scope>
    <source>
        <strain evidence="5 6">B9</strain>
    </source>
</reference>
<dbReference type="AlphaFoldDB" id="A0A4R5TYG4"/>